<dbReference type="Pfam" id="PF06013">
    <property type="entry name" value="WXG100"/>
    <property type="match status" value="1"/>
</dbReference>
<comment type="caution">
    <text evidence="1">The sequence shown here is derived from an EMBL/GenBank/DDBJ whole genome shotgun (WGS) entry which is preliminary data.</text>
</comment>
<keyword evidence="2" id="KW-1185">Reference proteome</keyword>
<reference evidence="1 2" key="1">
    <citation type="submission" date="2023-05" db="EMBL/GenBank/DDBJ databases">
        <title>Draft genome sequence of Streptomyces sp. B-S-A6 isolated from a cave soil in Thailand.</title>
        <authorList>
            <person name="Chamroensaksri N."/>
            <person name="Muangham S."/>
        </authorList>
    </citation>
    <scope>NUCLEOTIDE SEQUENCE [LARGE SCALE GENOMIC DNA]</scope>
    <source>
        <strain evidence="1 2">B-S-A6</strain>
    </source>
</reference>
<dbReference type="Proteomes" id="UP001223978">
    <property type="component" value="Unassembled WGS sequence"/>
</dbReference>
<name>A0ABT6SD70_9ACTN</name>
<dbReference type="InterPro" id="IPR036689">
    <property type="entry name" value="ESAT-6-like_sf"/>
</dbReference>
<evidence type="ECO:0000313" key="1">
    <source>
        <dbReference type="EMBL" id="MDI3405754.1"/>
    </source>
</evidence>
<protein>
    <submittedName>
        <fullName evidence="1">WXG100 family type VII secretion target</fullName>
    </submittedName>
</protein>
<dbReference type="SUPFAM" id="SSF140453">
    <property type="entry name" value="EsxAB dimer-like"/>
    <property type="match status" value="1"/>
</dbReference>
<dbReference type="RefSeq" id="WP_282538188.1">
    <property type="nucleotide sequence ID" value="NZ_JASCIQ010000018.1"/>
</dbReference>
<dbReference type="InterPro" id="IPR010310">
    <property type="entry name" value="T7SS_ESAT-6-like"/>
</dbReference>
<sequence length="99" mass="11006">MADGNIKISPDEMREASAWLKTQKELMQQSLHEANTKMEEMVEAAYATPGSETKFRPFWEEYKNGTQEAIEGLQGVSEFIQQVADAFVDTDSQTSGAIG</sequence>
<dbReference type="EMBL" id="JASCIQ010000018">
    <property type="protein sequence ID" value="MDI3405754.1"/>
    <property type="molecule type" value="Genomic_DNA"/>
</dbReference>
<organism evidence="1 2">
    <name type="scientific">Streptomyces cavernicola</name>
    <dbReference type="NCBI Taxonomy" id="3043613"/>
    <lineage>
        <taxon>Bacteria</taxon>
        <taxon>Bacillati</taxon>
        <taxon>Actinomycetota</taxon>
        <taxon>Actinomycetes</taxon>
        <taxon>Kitasatosporales</taxon>
        <taxon>Streptomycetaceae</taxon>
        <taxon>Streptomyces</taxon>
    </lineage>
</organism>
<proteinExistence type="predicted"/>
<accession>A0ABT6SD70</accession>
<dbReference type="Gene3D" id="1.10.287.1060">
    <property type="entry name" value="ESAT-6-like"/>
    <property type="match status" value="1"/>
</dbReference>
<gene>
    <name evidence="1" type="ORF">QIS96_18260</name>
</gene>
<evidence type="ECO:0000313" key="2">
    <source>
        <dbReference type="Proteomes" id="UP001223978"/>
    </source>
</evidence>